<evidence type="ECO:0000313" key="6">
    <source>
        <dbReference type="Proteomes" id="UP001497392"/>
    </source>
</evidence>
<evidence type="ECO:0000259" key="4">
    <source>
        <dbReference type="Pfam" id="PF06414"/>
    </source>
</evidence>
<keyword evidence="6" id="KW-1185">Reference proteome</keyword>
<feature type="region of interest" description="Disordered" evidence="3">
    <location>
        <begin position="102"/>
        <end position="124"/>
    </location>
</feature>
<dbReference type="Pfam" id="PF06414">
    <property type="entry name" value="Zeta_toxin"/>
    <property type="match status" value="1"/>
</dbReference>
<dbReference type="Proteomes" id="UP001497392">
    <property type="component" value="Unassembled WGS sequence"/>
</dbReference>
<reference evidence="5 6" key="1">
    <citation type="submission" date="2024-06" db="EMBL/GenBank/DDBJ databases">
        <authorList>
            <person name="Kraege A."/>
            <person name="Thomma B."/>
        </authorList>
    </citation>
    <scope>NUCLEOTIDE SEQUENCE [LARGE SCALE GENOMIC DNA]</scope>
</reference>
<feature type="compositionally biased region" description="Low complexity" evidence="3">
    <location>
        <begin position="323"/>
        <end position="346"/>
    </location>
</feature>
<name>A0ABP1FR63_9CHLO</name>
<feature type="domain" description="Zeta toxin" evidence="4">
    <location>
        <begin position="479"/>
        <end position="584"/>
    </location>
</feature>
<comment type="caution">
    <text evidence="5">The sequence shown here is derived from an EMBL/GenBank/DDBJ whole genome shotgun (WGS) entry which is preliminary data.</text>
</comment>
<evidence type="ECO:0000256" key="2">
    <source>
        <dbReference type="ARBA" id="ARBA00022840"/>
    </source>
</evidence>
<dbReference type="EMBL" id="CAXHTA020000004">
    <property type="protein sequence ID" value="CAL5221055.1"/>
    <property type="molecule type" value="Genomic_DNA"/>
</dbReference>
<dbReference type="PANTHER" id="PTHR31153">
    <property type="entry name" value="CALMODULIN CALCIUM-DEPENDENT NAD KINASE"/>
    <property type="match status" value="1"/>
</dbReference>
<keyword evidence="1" id="KW-0547">Nucleotide-binding</keyword>
<evidence type="ECO:0000313" key="5">
    <source>
        <dbReference type="EMBL" id="CAL5221055.1"/>
    </source>
</evidence>
<feature type="compositionally biased region" description="Polar residues" evidence="3">
    <location>
        <begin position="403"/>
        <end position="416"/>
    </location>
</feature>
<dbReference type="Gene3D" id="3.40.50.300">
    <property type="entry name" value="P-loop containing nucleotide triphosphate hydrolases"/>
    <property type="match status" value="1"/>
</dbReference>
<sequence length="802" mass="88818">MGLNERGLPIAPLIASFAAGVAAKELLLWLCTAKDSKSAKQSSTKATLDERRASNGAASSSQSSSTHGFNPITAGQDKSQPHTIPCEKSLPESFHQGLTAQELSGLQSQRSHRGTIDTCPSHIPSDINLPEQIFGEQIYYGSPYDRPEVLDFPTYAACRFLDTSPNNPENGDTFEALKTMSAYFLRSDAHAICDCIQAFHLNDLLFSVVRLDGLFACWQDPGTGRRSTLDPGHEIKEKLNDVRRRRFSYDGAHGSPRSASKEVCAVKEVVGSLMHEIECILHEYLSFNWDRVEEILDANSVYLSEDGLKCPWYSNRDLPRLDGSSSSLGASPKSSSGYLHSNSLSSDVEDLQSPSSANGSLPHLENLETFEQYMEARRVRGSASSASVVNMGNGSGSGSANGYSEQSSARNASSGPNAEANAPHLIRARARRNWRRAKYAVTRKITKDMLGVQRRFQTLYEIFQELNRAGSGASSALERGPVLLLLGGGMAAGKSTVREVIGHDDFWSKVGKDAVVIEADAIKNRDAMYKHLSSSDFTRNDPMLSSYVHEYSTKAAEMLLAAAVNQQKDIVFDGTMTWAPFVEQTIAMVRDHENCYKRGPGYMSDEHGNVVERYWEIDREGQCTQNKRPYRIELVGVTCDAGLAVARGVWRKLRSGRSVPISSQLRSHRLFSENWERLAYLVDAATLYHTGSALTTFNKGDCNLNPKVIAHRSSATRGEMLVNSKAFRQFCHKAKINDNARCRGELFIECSRLDDKVPISHEEQMSTLRKVFRAADRKERQHRRHQPQKSAPVAVPQSSFAQ</sequence>
<accession>A0ABP1FR63</accession>
<keyword evidence="2" id="KW-0067">ATP-binding</keyword>
<organism evidence="5 6">
    <name type="scientific">Coccomyxa viridis</name>
    <dbReference type="NCBI Taxonomy" id="1274662"/>
    <lineage>
        <taxon>Eukaryota</taxon>
        <taxon>Viridiplantae</taxon>
        <taxon>Chlorophyta</taxon>
        <taxon>core chlorophytes</taxon>
        <taxon>Trebouxiophyceae</taxon>
        <taxon>Trebouxiophyceae incertae sedis</taxon>
        <taxon>Coccomyxaceae</taxon>
        <taxon>Coccomyxa</taxon>
    </lineage>
</organism>
<dbReference type="PANTHER" id="PTHR31153:SF1">
    <property type="entry name" value="CALMODULIN CALCIUM-DEPENDENT NAD KINASE"/>
    <property type="match status" value="1"/>
</dbReference>
<dbReference type="InterPro" id="IPR010488">
    <property type="entry name" value="Zeta_toxin_domain"/>
</dbReference>
<feature type="region of interest" description="Disordered" evidence="3">
    <location>
        <begin position="323"/>
        <end position="364"/>
    </location>
</feature>
<feature type="region of interest" description="Disordered" evidence="3">
    <location>
        <begin position="40"/>
        <end position="89"/>
    </location>
</feature>
<feature type="region of interest" description="Disordered" evidence="3">
    <location>
        <begin position="776"/>
        <end position="802"/>
    </location>
</feature>
<protein>
    <submittedName>
        <fullName evidence="5">G3178 protein</fullName>
    </submittedName>
</protein>
<dbReference type="InterPro" id="IPR044802">
    <property type="entry name" value="NADKc-like"/>
</dbReference>
<dbReference type="InterPro" id="IPR027417">
    <property type="entry name" value="P-loop_NTPase"/>
</dbReference>
<gene>
    <name evidence="5" type="primary">g3178</name>
    <name evidence="5" type="ORF">VP750_LOCUS2714</name>
</gene>
<feature type="compositionally biased region" description="Low complexity" evidence="3">
    <location>
        <begin position="54"/>
        <end position="65"/>
    </location>
</feature>
<feature type="region of interest" description="Disordered" evidence="3">
    <location>
        <begin position="384"/>
        <end position="427"/>
    </location>
</feature>
<evidence type="ECO:0000256" key="3">
    <source>
        <dbReference type="SAM" id="MobiDB-lite"/>
    </source>
</evidence>
<proteinExistence type="predicted"/>
<evidence type="ECO:0000256" key="1">
    <source>
        <dbReference type="ARBA" id="ARBA00022741"/>
    </source>
</evidence>